<accession>A0ABT0L5G2</accession>
<evidence type="ECO:0000313" key="2">
    <source>
        <dbReference type="EMBL" id="MCL1122918.1"/>
    </source>
</evidence>
<reference evidence="2 3" key="1">
    <citation type="submission" date="2022-01" db="EMBL/GenBank/DDBJ databases">
        <title>Whole genome-based taxonomy of the Shewanellaceae.</title>
        <authorList>
            <person name="Martin-Rodriguez A.J."/>
        </authorList>
    </citation>
    <scope>NUCLEOTIDE SEQUENCE [LARGE SCALE GENOMIC DNA]</scope>
    <source>
        <strain evidence="2 3">DSM 17177</strain>
    </source>
</reference>
<proteinExistence type="predicted"/>
<dbReference type="EMBL" id="JAKIKS010000001">
    <property type="protein sequence ID" value="MCL1122918.1"/>
    <property type="molecule type" value="Genomic_DNA"/>
</dbReference>
<keyword evidence="1" id="KW-0812">Transmembrane</keyword>
<keyword evidence="1" id="KW-0472">Membrane</keyword>
<feature type="transmembrane region" description="Helical" evidence="1">
    <location>
        <begin position="94"/>
        <end position="112"/>
    </location>
</feature>
<sequence length="148" mass="17199">MTYQEWDFIADSYIPALGLVFIIFAFKKVSIYGWHSQAYEVLGVLISVMLIYGIMFIDNVFNIWPRLGLDYSTHTALSLVFVTHFSLQSKNQRLIASLSMILYIILMIYQKYHTLLDIFTTSIIVLPFITLLQFKANEISTKLNKSKR</sequence>
<evidence type="ECO:0008006" key="4">
    <source>
        <dbReference type="Google" id="ProtNLM"/>
    </source>
</evidence>
<keyword evidence="3" id="KW-1185">Reference proteome</keyword>
<protein>
    <recommendedName>
        <fullName evidence="4">Phosphatase PAP2 family protein</fullName>
    </recommendedName>
</protein>
<comment type="caution">
    <text evidence="2">The sequence shown here is derived from an EMBL/GenBank/DDBJ whole genome shotgun (WGS) entry which is preliminary data.</text>
</comment>
<feature type="transmembrane region" description="Helical" evidence="1">
    <location>
        <begin position="118"/>
        <end position="136"/>
    </location>
</feature>
<gene>
    <name evidence="2" type="ORF">L2764_00085</name>
</gene>
<dbReference type="Proteomes" id="UP001203423">
    <property type="component" value="Unassembled WGS sequence"/>
</dbReference>
<name>A0ABT0L5G2_9GAMM</name>
<organism evidence="2 3">
    <name type="scientific">Shewanella surugensis</name>
    <dbReference type="NCBI Taxonomy" id="212020"/>
    <lineage>
        <taxon>Bacteria</taxon>
        <taxon>Pseudomonadati</taxon>
        <taxon>Pseudomonadota</taxon>
        <taxon>Gammaproteobacteria</taxon>
        <taxon>Alteromonadales</taxon>
        <taxon>Shewanellaceae</taxon>
        <taxon>Shewanella</taxon>
    </lineage>
</organism>
<evidence type="ECO:0000256" key="1">
    <source>
        <dbReference type="SAM" id="Phobius"/>
    </source>
</evidence>
<feature type="transmembrane region" description="Helical" evidence="1">
    <location>
        <begin position="38"/>
        <end position="57"/>
    </location>
</feature>
<keyword evidence="1" id="KW-1133">Transmembrane helix</keyword>
<dbReference type="RefSeq" id="WP_248938198.1">
    <property type="nucleotide sequence ID" value="NZ_JAKIKS010000001.1"/>
</dbReference>
<evidence type="ECO:0000313" key="3">
    <source>
        <dbReference type="Proteomes" id="UP001203423"/>
    </source>
</evidence>
<feature type="transmembrane region" description="Helical" evidence="1">
    <location>
        <begin position="6"/>
        <end position="26"/>
    </location>
</feature>